<dbReference type="InterPro" id="IPR006037">
    <property type="entry name" value="RCK_C"/>
</dbReference>
<gene>
    <name evidence="2" type="ORF">GCM10022214_50810</name>
</gene>
<dbReference type="InterPro" id="IPR036721">
    <property type="entry name" value="RCK_C_sf"/>
</dbReference>
<dbReference type="Gene3D" id="3.30.70.1450">
    <property type="entry name" value="Regulator of K+ conductance, C-terminal domain"/>
    <property type="match status" value="1"/>
</dbReference>
<dbReference type="PROSITE" id="PS51202">
    <property type="entry name" value="RCK_C"/>
    <property type="match status" value="1"/>
</dbReference>
<reference evidence="3" key="1">
    <citation type="journal article" date="2019" name="Int. J. Syst. Evol. Microbiol.">
        <title>The Global Catalogue of Microorganisms (GCM) 10K type strain sequencing project: providing services to taxonomists for standard genome sequencing and annotation.</title>
        <authorList>
            <consortium name="The Broad Institute Genomics Platform"/>
            <consortium name="The Broad Institute Genome Sequencing Center for Infectious Disease"/>
            <person name="Wu L."/>
            <person name="Ma J."/>
        </authorList>
    </citation>
    <scope>NUCLEOTIDE SEQUENCE [LARGE SCALE GENOMIC DNA]</scope>
    <source>
        <strain evidence="3">JCM 16702</strain>
    </source>
</reference>
<accession>A0ABP7WAF0</accession>
<evidence type="ECO:0000313" key="3">
    <source>
        <dbReference type="Proteomes" id="UP001500683"/>
    </source>
</evidence>
<dbReference type="EMBL" id="BAAAZG010000038">
    <property type="protein sequence ID" value="GAA4084750.1"/>
    <property type="molecule type" value="Genomic_DNA"/>
</dbReference>
<keyword evidence="3" id="KW-1185">Reference proteome</keyword>
<dbReference type="PIRSF" id="PIRSF005028">
    <property type="entry name" value="KhtT"/>
    <property type="match status" value="1"/>
</dbReference>
<dbReference type="Proteomes" id="UP001500683">
    <property type="component" value="Unassembled WGS sequence"/>
</dbReference>
<sequence>MLLDRMVLPKVGFLYVFTTADGQRAGVVAHRDGRRDLVLYDPHDPERVRCTVVLTGAEPRTVAELLGLPVVIDHVPHLNRALAGARADGLRAVRIPVPAVSPYDGRTLGDTRAHTRTGASIVAVIRDGRTITSPPSGFRLAHGDAVVAVGDAAATAALRKLLAHG</sequence>
<feature type="domain" description="RCK C-terminal" evidence="1">
    <location>
        <begin position="80"/>
        <end position="164"/>
    </location>
</feature>
<name>A0ABP7WAF0_9ACTN</name>
<dbReference type="Pfam" id="PF25991">
    <property type="entry name" value="KhtT_N"/>
    <property type="match status" value="1"/>
</dbReference>
<dbReference type="Pfam" id="PF02080">
    <property type="entry name" value="TrkA_C"/>
    <property type="match status" value="1"/>
</dbReference>
<proteinExistence type="predicted"/>
<evidence type="ECO:0000313" key="2">
    <source>
        <dbReference type="EMBL" id="GAA4084750.1"/>
    </source>
</evidence>
<protein>
    <submittedName>
        <fullName evidence="2">Cation:proton antiporter regulatory subunit</fullName>
    </submittedName>
</protein>
<evidence type="ECO:0000259" key="1">
    <source>
        <dbReference type="PROSITE" id="PS51202"/>
    </source>
</evidence>
<organism evidence="2 3">
    <name type="scientific">Actinomadura miaoliensis</name>
    <dbReference type="NCBI Taxonomy" id="430685"/>
    <lineage>
        <taxon>Bacteria</taxon>
        <taxon>Bacillati</taxon>
        <taxon>Actinomycetota</taxon>
        <taxon>Actinomycetes</taxon>
        <taxon>Streptosporangiales</taxon>
        <taxon>Thermomonosporaceae</taxon>
        <taxon>Actinomadura</taxon>
    </lineage>
</organism>
<dbReference type="RefSeq" id="WP_344952326.1">
    <property type="nucleotide sequence ID" value="NZ_BAAAZG010000038.1"/>
</dbReference>
<comment type="caution">
    <text evidence="2">The sequence shown here is derived from an EMBL/GenBank/DDBJ whole genome shotgun (WGS) entry which is preliminary data.</text>
</comment>
<dbReference type="InterPro" id="IPR026278">
    <property type="entry name" value="KhtT"/>
</dbReference>
<dbReference type="SUPFAM" id="SSF116726">
    <property type="entry name" value="TrkA C-terminal domain-like"/>
    <property type="match status" value="1"/>
</dbReference>
<dbReference type="InterPro" id="IPR058776">
    <property type="entry name" value="KhtT-like_N"/>
</dbReference>